<organism evidence="1 2">
    <name type="scientific">Bifidobacterium dentium (strain ATCC 27534 / DSM 20436 / JCM 1195 / Bd1)</name>
    <dbReference type="NCBI Taxonomy" id="401473"/>
    <lineage>
        <taxon>Bacteria</taxon>
        <taxon>Bacillati</taxon>
        <taxon>Actinomycetota</taxon>
        <taxon>Actinomycetes</taxon>
        <taxon>Bifidobacteriales</taxon>
        <taxon>Bifidobacteriaceae</taxon>
        <taxon>Bifidobacterium</taxon>
    </lineage>
</organism>
<sequence>MANAKITYTDGSEDIVPVTMRATCKAEAHALEEGWGTVQQSPVRCGAYAAYAALRMAGRSVPPFDKWLDGVERLDMLAAAPRNDDVEDTDHANPTD</sequence>
<keyword evidence="2" id="KW-1185">Reference proteome</keyword>
<name>D2Q8X5_BIFDB</name>
<accession>D2Q8X5</accession>
<dbReference type="eggNOG" id="ENOG5032EHY">
    <property type="taxonomic scope" value="Bacteria"/>
</dbReference>
<evidence type="ECO:0000313" key="1">
    <source>
        <dbReference type="EMBL" id="ADB09261.1"/>
    </source>
</evidence>
<gene>
    <name evidence="1" type="ordered locus">BDP_0594</name>
</gene>
<dbReference type="GeneID" id="31605815"/>
<dbReference type="STRING" id="401473.BDP_0594"/>
<dbReference type="Proteomes" id="UP000008693">
    <property type="component" value="Chromosome"/>
</dbReference>
<dbReference type="EMBL" id="CP001750">
    <property type="protein sequence ID" value="ADB09261.1"/>
    <property type="molecule type" value="Genomic_DNA"/>
</dbReference>
<dbReference type="RefSeq" id="WP_003837109.1">
    <property type="nucleotide sequence ID" value="NC_013714.1"/>
</dbReference>
<proteinExistence type="predicted"/>
<dbReference type="AlphaFoldDB" id="D2Q8X5"/>
<reference evidence="1 2" key="1">
    <citation type="journal article" date="2009" name="PLoS Genet.">
        <title>The Bifidobacterium dentium Bd1 genome sequence reflects its genetic adaptation to the human oral cavity.</title>
        <authorList>
            <person name="Ventura M."/>
            <person name="Turroni F."/>
            <person name="Zomer A."/>
            <person name="Foroni E."/>
            <person name="Giubellini V."/>
            <person name="Bottacini F."/>
            <person name="Canchaya C."/>
            <person name="Claesson M.J."/>
            <person name="He F."/>
            <person name="Mantzourani M."/>
            <person name="Mulas L."/>
            <person name="Ferrarini A."/>
            <person name="Gao B."/>
            <person name="Delledonne M."/>
            <person name="Henrissat B."/>
            <person name="Coutinho P."/>
            <person name="Oggioni M."/>
            <person name="Gupta R.S."/>
            <person name="Zhang Z."/>
            <person name="Beighton D."/>
            <person name="Fitzgerald G.F."/>
            <person name="O'Toole P.W."/>
            <person name="van Sinderen D."/>
        </authorList>
    </citation>
    <scope>NUCLEOTIDE SEQUENCE [LARGE SCALE GENOMIC DNA]</scope>
    <source>
        <strain evidence="2">ATCC 27534 / DSM 20436 / JCM 1195 / Bd1</strain>
    </source>
</reference>
<dbReference type="HOGENOM" id="CLU_2477110_0_0_11"/>
<protein>
    <submittedName>
        <fullName evidence="1">Uncharacterized protein</fullName>
    </submittedName>
</protein>
<dbReference type="KEGG" id="bde:BDP_0594"/>
<evidence type="ECO:0000313" key="2">
    <source>
        <dbReference type="Proteomes" id="UP000008693"/>
    </source>
</evidence>